<dbReference type="NCBIfam" id="TIGR03142">
    <property type="entry name" value="cytochro_ccmI"/>
    <property type="match status" value="1"/>
</dbReference>
<evidence type="ECO:0000313" key="4">
    <source>
        <dbReference type="EMBL" id="PWJ15842.1"/>
    </source>
</evidence>
<protein>
    <submittedName>
        <fullName evidence="5">Cytochrome c-type biogenesis protein CcmH</fullName>
    </submittedName>
</protein>
<evidence type="ECO:0000313" key="7">
    <source>
        <dbReference type="Proteomes" id="UP000251571"/>
    </source>
</evidence>
<evidence type="ECO:0000256" key="1">
    <source>
        <dbReference type="ARBA" id="ARBA00022748"/>
    </source>
</evidence>
<feature type="coiled-coil region" evidence="2">
    <location>
        <begin position="45"/>
        <end position="72"/>
    </location>
</feature>
<keyword evidence="1" id="KW-0201">Cytochrome c-type biogenesis</keyword>
<evidence type="ECO:0000313" key="6">
    <source>
        <dbReference type="Proteomes" id="UP000245839"/>
    </source>
</evidence>
<evidence type="ECO:0000256" key="3">
    <source>
        <dbReference type="SAM" id="Phobius"/>
    </source>
</evidence>
<accession>A0A2Y9AZJ5</accession>
<dbReference type="AlphaFoldDB" id="A0A2Y9AZJ5"/>
<name>A0A2Y9AZJ5_9RHOB</name>
<reference evidence="5 7" key="1">
    <citation type="submission" date="2016-10" db="EMBL/GenBank/DDBJ databases">
        <authorList>
            <person name="Cai Z."/>
        </authorList>
    </citation>
    <scope>NUCLEOTIDE SEQUENCE [LARGE SCALE GENOMIC DNA]</scope>
    <source>
        <strain evidence="5 7">DSM 25227</strain>
    </source>
</reference>
<keyword evidence="3" id="KW-0812">Transmembrane</keyword>
<dbReference type="RefSeq" id="WP_170125476.1">
    <property type="nucleotide sequence ID" value="NZ_QGDJ01000010.1"/>
</dbReference>
<dbReference type="EMBL" id="UETC01000010">
    <property type="protein sequence ID" value="SSA49546.1"/>
    <property type="molecule type" value="Genomic_DNA"/>
</dbReference>
<keyword evidence="2" id="KW-0175">Coiled coil</keyword>
<dbReference type="Proteomes" id="UP000251571">
    <property type="component" value="Unassembled WGS sequence"/>
</dbReference>
<evidence type="ECO:0000256" key="2">
    <source>
        <dbReference type="SAM" id="Coils"/>
    </source>
</evidence>
<dbReference type="GO" id="GO:0017004">
    <property type="term" value="P:cytochrome complex assembly"/>
    <property type="evidence" value="ECO:0007669"/>
    <property type="project" value="UniProtKB-KW"/>
</dbReference>
<reference evidence="4 6" key="2">
    <citation type="submission" date="2018-03" db="EMBL/GenBank/DDBJ databases">
        <title>Genomic Encyclopedia of Archaeal and Bacterial Type Strains, Phase II (KMG-II): from individual species to whole genera.</title>
        <authorList>
            <person name="Goeker M."/>
        </authorList>
    </citation>
    <scope>NUCLEOTIDE SEQUENCE [LARGE SCALE GENOMIC DNA]</scope>
    <source>
        <strain evidence="4 6">DSM 25227</strain>
    </source>
</reference>
<dbReference type="SUPFAM" id="SSF48452">
    <property type="entry name" value="TPR-like"/>
    <property type="match status" value="1"/>
</dbReference>
<dbReference type="Proteomes" id="UP000245839">
    <property type="component" value="Unassembled WGS sequence"/>
</dbReference>
<sequence length="399" mass="42291">MLFWIAAIALTAGCTAIVIAAFRTPPEVAAPDVEVYRDQLAELDRDRARGTLTEAEAEAARAEVARRLLAADKAAQAATAGFHGNGWIGAGLAVVLVVAVTLATYLTIGAPGYGDMPLQTRISAIEENRAARAGQAAAEAEVPNQIDTSRPDVTAMAQQLRDVLKERPDDLRGWRLAAQTEAGLGDMEAAWRAQTRVIEILGDEATANDYASLAELMILAAGGYVSPEAERALEAALTRDSSHGLARFYLGSMYAQGGRPDLAWPVWRRLVADSTPDAPWLPVIYARIEAISQAAGDPTPLDQLPRPRGPSAEDIEAAGEMTMEERVQMIEGMISGLAARLASDGGPVEDWARLITAYGVSGNLNAAVAVYNEAILVFEGNQGALDMLAQAADRAGFTP</sequence>
<dbReference type="InterPro" id="IPR011990">
    <property type="entry name" value="TPR-like_helical_dom_sf"/>
</dbReference>
<gene>
    <name evidence="4" type="ORF">BCF38_11062</name>
    <name evidence="5" type="ORF">SAMN05421539_11062</name>
</gene>
<proteinExistence type="predicted"/>
<dbReference type="InterPro" id="IPR017560">
    <property type="entry name" value="Cyt_c_biogenesis_CcmI"/>
</dbReference>
<organism evidence="5 7">
    <name type="scientific">Jannaschia seohaensis</name>
    <dbReference type="NCBI Taxonomy" id="475081"/>
    <lineage>
        <taxon>Bacteria</taxon>
        <taxon>Pseudomonadati</taxon>
        <taxon>Pseudomonadota</taxon>
        <taxon>Alphaproteobacteria</taxon>
        <taxon>Rhodobacterales</taxon>
        <taxon>Roseobacteraceae</taxon>
        <taxon>Jannaschia</taxon>
    </lineage>
</organism>
<keyword evidence="3" id="KW-1133">Transmembrane helix</keyword>
<keyword evidence="6" id="KW-1185">Reference proteome</keyword>
<keyword evidence="3" id="KW-0472">Membrane</keyword>
<dbReference type="EMBL" id="QGDJ01000010">
    <property type="protein sequence ID" value="PWJ15842.1"/>
    <property type="molecule type" value="Genomic_DNA"/>
</dbReference>
<evidence type="ECO:0000313" key="5">
    <source>
        <dbReference type="EMBL" id="SSA49546.1"/>
    </source>
</evidence>
<feature type="transmembrane region" description="Helical" evidence="3">
    <location>
        <begin position="87"/>
        <end position="108"/>
    </location>
</feature>
<dbReference type="Gene3D" id="1.25.40.10">
    <property type="entry name" value="Tetratricopeptide repeat domain"/>
    <property type="match status" value="1"/>
</dbReference>